<dbReference type="Proteomes" id="UP000234681">
    <property type="component" value="Chromosome 1"/>
</dbReference>
<name>A6JAF6_RAT</name>
<protein>
    <submittedName>
        <fullName evidence="1">RCG53604</fullName>
    </submittedName>
</protein>
<evidence type="ECO:0000313" key="1">
    <source>
        <dbReference type="EMBL" id="EDM07578.1"/>
    </source>
</evidence>
<evidence type="ECO:0000313" key="2">
    <source>
        <dbReference type="Proteomes" id="UP000234681"/>
    </source>
</evidence>
<sequence length="50" mass="5622">MQGLLKKRLDGHLRLKKGSPPAWGFWTGLKPQLCFLPDTSICQKKNGHCS</sequence>
<accession>A6JAF6</accession>
<dbReference type="EMBL" id="CH473979">
    <property type="protein sequence ID" value="EDM07578.1"/>
    <property type="molecule type" value="Genomic_DNA"/>
</dbReference>
<proteinExistence type="predicted"/>
<gene>
    <name evidence="1" type="ORF">rCG_53604</name>
</gene>
<dbReference type="AlphaFoldDB" id="A6JAF6"/>
<reference evidence="1 2" key="1">
    <citation type="submission" date="2005-09" db="EMBL/GenBank/DDBJ databases">
        <authorList>
            <person name="Mural R.J."/>
            <person name="Li P.W."/>
            <person name="Adams M.D."/>
            <person name="Amanatides P.G."/>
            <person name="Baden-Tillson H."/>
            <person name="Barnstead M."/>
            <person name="Chin S.H."/>
            <person name="Dew I."/>
            <person name="Evans C.A."/>
            <person name="Ferriera S."/>
            <person name="Flanigan M."/>
            <person name="Fosler C."/>
            <person name="Glodek A."/>
            <person name="Gu Z."/>
            <person name="Holt R.A."/>
            <person name="Jennings D."/>
            <person name="Kraft C.L."/>
            <person name="Lu F."/>
            <person name="Nguyen T."/>
            <person name="Nusskern D.R."/>
            <person name="Pfannkoch C.M."/>
            <person name="Sitter C."/>
            <person name="Sutton G.G."/>
            <person name="Venter J.C."/>
            <person name="Wang Z."/>
            <person name="Woodage T."/>
            <person name="Zheng X.H."/>
            <person name="Zhong F."/>
        </authorList>
    </citation>
    <scope>NUCLEOTIDE SEQUENCE [LARGE SCALE GENOMIC DNA]</scope>
    <source>
        <strain>BN</strain>
        <strain evidence="2">Sprague-Dawley</strain>
    </source>
</reference>
<organism evidence="1 2">
    <name type="scientific">Rattus norvegicus</name>
    <name type="common">Rat</name>
    <dbReference type="NCBI Taxonomy" id="10116"/>
    <lineage>
        <taxon>Eukaryota</taxon>
        <taxon>Metazoa</taxon>
        <taxon>Chordata</taxon>
        <taxon>Craniata</taxon>
        <taxon>Vertebrata</taxon>
        <taxon>Euteleostomi</taxon>
        <taxon>Mammalia</taxon>
        <taxon>Eutheria</taxon>
        <taxon>Euarchontoglires</taxon>
        <taxon>Glires</taxon>
        <taxon>Rodentia</taxon>
        <taxon>Myomorpha</taxon>
        <taxon>Muroidea</taxon>
        <taxon>Muridae</taxon>
        <taxon>Murinae</taxon>
        <taxon>Rattus</taxon>
    </lineage>
</organism>